<accession>A0A0T7H248</accession>
<name>A0A0T7H248_NEOGA</name>
<keyword evidence="4" id="KW-0630">Potassium</keyword>
<organism evidence="11 12">
    <name type="scientific">Neorhizobium galegae bv. officinalis</name>
    <dbReference type="NCBI Taxonomy" id="323656"/>
    <lineage>
        <taxon>Bacteria</taxon>
        <taxon>Pseudomonadati</taxon>
        <taxon>Pseudomonadota</taxon>
        <taxon>Alphaproteobacteria</taxon>
        <taxon>Hyphomicrobiales</taxon>
        <taxon>Rhizobiaceae</taxon>
        <taxon>Rhizobium/Agrobacterium group</taxon>
        <taxon>Neorhizobium</taxon>
    </lineage>
</organism>
<sequence length="495" mass="53684">MSIRSLDFWTRRATELKPDGLAFIAGRFVQSASGKTYENRNPATNGLINLVAECGQVDVDGAVSVARAAFEAGVWSRRSPTERKRVLLRLADLIERDLETIALLESLDMGKPVQVAFSYELPDLVEYVRWFAESIDKIYDEIAPAPRGNLALIRREAVGVVAAVVPWNFPLDMAVWKCIPALAAGNSVILKPAEQSPLTALHLARLIAEAGVPDGVFNVLPGFGAAVGQPLGLHMDVDCLAFTGSTEVGKRFLSYSAQSNMKLAWLECGGKSPNIIFDDTDDLDAAAELAARVHYNQGEICSSPTRLIVQKGVHDAFLEKVIAHSRAYTPGNPLDPNTLMGSMVDAEHCGRVMSYIEKGRAEASLVLGGNRITIGSSENFIEPTIFAGVTPGHIIAQEEIFGPVLSVLSFETEAEAVRMANDSIYGLMASVFTSNLSRAHRMSESLRAGTVAVNTVDLISPLVPFGGMRQSGNGRDNSLHAFEKYTQMKTTWIKF</sequence>
<evidence type="ECO:0000256" key="5">
    <source>
        <dbReference type="ARBA" id="ARBA00023002"/>
    </source>
</evidence>
<dbReference type="Proteomes" id="UP000039660">
    <property type="component" value="Unassembled WGS sequence"/>
</dbReference>
<evidence type="ECO:0000313" key="12">
    <source>
        <dbReference type="Proteomes" id="UP000039660"/>
    </source>
</evidence>
<dbReference type="OrthoDB" id="9812625at2"/>
<dbReference type="RefSeq" id="WP_046637833.1">
    <property type="nucleotide sequence ID" value="NZ_CCRH01000023.1"/>
</dbReference>
<dbReference type="SUPFAM" id="SSF53720">
    <property type="entry name" value="ALDH-like"/>
    <property type="match status" value="1"/>
</dbReference>
<dbReference type="FunFam" id="3.40.605.10:FF:000001">
    <property type="entry name" value="Aldehyde dehydrogenase 1"/>
    <property type="match status" value="1"/>
</dbReference>
<gene>
    <name evidence="10" type="ORF">NGAL_HAMBI1145_55290</name>
    <name evidence="11" type="ORF">NGAL_HAMBI1189_50840</name>
</gene>
<keyword evidence="6" id="KW-0558">Oxidation</keyword>
<dbReference type="Gene3D" id="3.40.309.10">
    <property type="entry name" value="Aldehyde Dehydrogenase, Chain A, domain 2"/>
    <property type="match status" value="1"/>
</dbReference>
<feature type="active site" evidence="7">
    <location>
        <position position="267"/>
    </location>
</feature>
<evidence type="ECO:0000313" key="11">
    <source>
        <dbReference type="EMBL" id="CDZ53614.1"/>
    </source>
</evidence>
<dbReference type="InterPro" id="IPR015590">
    <property type="entry name" value="Aldehyde_DH_dom"/>
</dbReference>
<evidence type="ECO:0000256" key="1">
    <source>
        <dbReference type="ARBA" id="ARBA00009986"/>
    </source>
</evidence>
<dbReference type="InterPro" id="IPR016163">
    <property type="entry name" value="Ald_DH_C"/>
</dbReference>
<evidence type="ECO:0000313" key="10">
    <source>
        <dbReference type="EMBL" id="CDZ40704.1"/>
    </source>
</evidence>
<dbReference type="PROSITE" id="PS00687">
    <property type="entry name" value="ALDEHYDE_DEHYDR_GLU"/>
    <property type="match status" value="1"/>
</dbReference>
<dbReference type="Proteomes" id="UP000046176">
    <property type="component" value="Unassembled WGS sequence"/>
</dbReference>
<dbReference type="GO" id="GO:0004030">
    <property type="term" value="F:aldehyde dehydrogenase [NAD(P)+] activity"/>
    <property type="evidence" value="ECO:0007669"/>
    <property type="project" value="UniProtKB-ARBA"/>
</dbReference>
<evidence type="ECO:0000256" key="8">
    <source>
        <dbReference type="RuleBase" id="RU003345"/>
    </source>
</evidence>
<dbReference type="FunFam" id="3.40.309.10:FF:000012">
    <property type="entry name" value="Betaine aldehyde dehydrogenase"/>
    <property type="match status" value="1"/>
</dbReference>
<evidence type="ECO:0000313" key="13">
    <source>
        <dbReference type="Proteomes" id="UP000046176"/>
    </source>
</evidence>
<dbReference type="InterPro" id="IPR016161">
    <property type="entry name" value="Ald_DH/histidinol_DH"/>
</dbReference>
<comment type="similarity">
    <text evidence="1 8">Belongs to the aldehyde dehydrogenase family.</text>
</comment>
<dbReference type="AlphaFoldDB" id="A0A0T7H248"/>
<keyword evidence="2" id="KW-0479">Metal-binding</keyword>
<dbReference type="GO" id="GO:0046872">
    <property type="term" value="F:metal ion binding"/>
    <property type="evidence" value="ECO:0007669"/>
    <property type="project" value="UniProtKB-KW"/>
</dbReference>
<dbReference type="InterPro" id="IPR016162">
    <property type="entry name" value="Ald_DH_N"/>
</dbReference>
<dbReference type="EMBL" id="CCRK01000016">
    <property type="protein sequence ID" value="CDZ53614.1"/>
    <property type="molecule type" value="Genomic_DNA"/>
</dbReference>
<dbReference type="Gene3D" id="3.40.605.10">
    <property type="entry name" value="Aldehyde Dehydrogenase, Chain A, domain 1"/>
    <property type="match status" value="1"/>
</dbReference>
<feature type="domain" description="Aldehyde dehydrogenase" evidence="9">
    <location>
        <begin position="28"/>
        <end position="490"/>
    </location>
</feature>
<keyword evidence="3" id="KW-0521">NADP</keyword>
<reference evidence="12 13" key="1">
    <citation type="submission" date="2014-08" db="EMBL/GenBank/DDBJ databases">
        <authorList>
            <person name="Chen Y.-H."/>
        </authorList>
    </citation>
    <scope>NUCLEOTIDE SEQUENCE [LARGE SCALE GENOMIC DNA]</scope>
</reference>
<evidence type="ECO:0000256" key="2">
    <source>
        <dbReference type="ARBA" id="ARBA00022723"/>
    </source>
</evidence>
<evidence type="ECO:0000256" key="4">
    <source>
        <dbReference type="ARBA" id="ARBA00022958"/>
    </source>
</evidence>
<proteinExistence type="inferred from homology"/>
<dbReference type="InterPro" id="IPR029510">
    <property type="entry name" value="Ald_DH_CS_GLU"/>
</dbReference>
<dbReference type="PANTHER" id="PTHR11699">
    <property type="entry name" value="ALDEHYDE DEHYDROGENASE-RELATED"/>
    <property type="match status" value="1"/>
</dbReference>
<dbReference type="Pfam" id="PF00171">
    <property type="entry name" value="Aldedh"/>
    <property type="match status" value="1"/>
</dbReference>
<evidence type="ECO:0000256" key="3">
    <source>
        <dbReference type="ARBA" id="ARBA00022857"/>
    </source>
</evidence>
<evidence type="ECO:0000256" key="7">
    <source>
        <dbReference type="PROSITE-ProRule" id="PRU10007"/>
    </source>
</evidence>
<keyword evidence="5 8" id="KW-0560">Oxidoreductase</keyword>
<protein>
    <submittedName>
        <fullName evidence="11">Gamma-glutamyl-gamma-aminobutyraldehyde dehydrogenase</fullName>
    </submittedName>
</protein>
<evidence type="ECO:0000259" key="9">
    <source>
        <dbReference type="Pfam" id="PF00171"/>
    </source>
</evidence>
<dbReference type="EMBL" id="CCRH01000023">
    <property type="protein sequence ID" value="CDZ40704.1"/>
    <property type="molecule type" value="Genomic_DNA"/>
</dbReference>
<dbReference type="CDD" id="cd07112">
    <property type="entry name" value="ALDH_GABALDH-PuuC"/>
    <property type="match status" value="1"/>
</dbReference>
<evidence type="ECO:0000256" key="6">
    <source>
        <dbReference type="ARBA" id="ARBA00023097"/>
    </source>
</evidence>